<gene>
    <name evidence="2" type="ORF">CYMTET_20861</name>
</gene>
<dbReference type="SUPFAM" id="SSF56300">
    <property type="entry name" value="Metallo-dependent phosphatases"/>
    <property type="match status" value="1"/>
</dbReference>
<name>A0AAE0L3K4_9CHLO</name>
<accession>A0AAE0L3K4</accession>
<dbReference type="InterPro" id="IPR029052">
    <property type="entry name" value="Metallo-depent_PP-like"/>
</dbReference>
<comment type="caution">
    <text evidence="2">The sequence shown here is derived from an EMBL/GenBank/DDBJ whole genome shotgun (WGS) entry which is preliminary data.</text>
</comment>
<evidence type="ECO:0000313" key="3">
    <source>
        <dbReference type="Proteomes" id="UP001190700"/>
    </source>
</evidence>
<feature type="transmembrane region" description="Helical" evidence="1">
    <location>
        <begin position="21"/>
        <end position="37"/>
    </location>
</feature>
<dbReference type="EMBL" id="LGRX02010212">
    <property type="protein sequence ID" value="KAK3270753.1"/>
    <property type="molecule type" value="Genomic_DNA"/>
</dbReference>
<dbReference type="Proteomes" id="UP001190700">
    <property type="component" value="Unassembled WGS sequence"/>
</dbReference>
<keyword evidence="3" id="KW-1185">Reference proteome</keyword>
<keyword evidence="1" id="KW-1133">Transmembrane helix</keyword>
<keyword evidence="1" id="KW-0812">Transmembrane</keyword>
<evidence type="ECO:0008006" key="4">
    <source>
        <dbReference type="Google" id="ProtNLM"/>
    </source>
</evidence>
<protein>
    <recommendedName>
        <fullName evidence="4">Calcineurin-like phosphoesterase domain-containing protein</fullName>
    </recommendedName>
</protein>
<sequence>MKGEKRMHQLKGHGTHSNVKLCITALVLVVALLWVTYRKNDQGVTSSGSIIQLLPTATGESQRCPASPTWPDRCFRIVALSDTHGFHHSVQVPEGDVLVFAGDWTDGEYTTSAQVADFDAWMGLLPHPHKVTTTRPQLKKVAIPKGEVMITGSHDGMEGHGSKSRVEGTQVLVTHGPPMGVGDADDPNGNVGDGDLKQMLDDRRITPRLHIFGHFHGGRGHYQVGTVLHANVGVCSLQKTLASKPLAKLIVPLKSEMAILGMFLRRVRQTQGRMATPRKVRELWDGLHLAHRVLTMLATHELTTPVPEADLLDVFLSGLSAEVRKEAFEIAERKGTPLILLERTLPTSRRLALKYAIEAELYLSIQRDK</sequence>
<dbReference type="Gene3D" id="3.60.21.10">
    <property type="match status" value="2"/>
</dbReference>
<dbReference type="AlphaFoldDB" id="A0AAE0L3K4"/>
<evidence type="ECO:0000256" key="1">
    <source>
        <dbReference type="SAM" id="Phobius"/>
    </source>
</evidence>
<keyword evidence="1" id="KW-0472">Membrane</keyword>
<organism evidence="2 3">
    <name type="scientific">Cymbomonas tetramitiformis</name>
    <dbReference type="NCBI Taxonomy" id="36881"/>
    <lineage>
        <taxon>Eukaryota</taxon>
        <taxon>Viridiplantae</taxon>
        <taxon>Chlorophyta</taxon>
        <taxon>Pyramimonadophyceae</taxon>
        <taxon>Pyramimonadales</taxon>
        <taxon>Pyramimonadaceae</taxon>
        <taxon>Cymbomonas</taxon>
    </lineage>
</organism>
<dbReference type="PANTHER" id="PTHR12905">
    <property type="entry name" value="METALLOPHOSPHOESTERASE"/>
    <property type="match status" value="1"/>
</dbReference>
<dbReference type="PANTHER" id="PTHR12905:SF0">
    <property type="entry name" value="CALCINEURIN-LIKE PHOSPHOESTERASE DOMAIN-CONTAINING PROTEIN"/>
    <property type="match status" value="1"/>
</dbReference>
<reference evidence="2 3" key="1">
    <citation type="journal article" date="2015" name="Genome Biol. Evol.">
        <title>Comparative Genomics of a Bacterivorous Green Alga Reveals Evolutionary Causalities and Consequences of Phago-Mixotrophic Mode of Nutrition.</title>
        <authorList>
            <person name="Burns J.A."/>
            <person name="Paasch A."/>
            <person name="Narechania A."/>
            <person name="Kim E."/>
        </authorList>
    </citation>
    <scope>NUCLEOTIDE SEQUENCE [LARGE SCALE GENOMIC DNA]</scope>
    <source>
        <strain evidence="2 3">PLY_AMNH</strain>
    </source>
</reference>
<proteinExistence type="predicted"/>
<dbReference type="InterPro" id="IPR051693">
    <property type="entry name" value="UPF0046_metallophosphoest"/>
</dbReference>
<evidence type="ECO:0000313" key="2">
    <source>
        <dbReference type="EMBL" id="KAK3270753.1"/>
    </source>
</evidence>
<dbReference type="CDD" id="cd07379">
    <property type="entry name" value="MPP_239FB"/>
    <property type="match status" value="1"/>
</dbReference>